<dbReference type="AlphaFoldDB" id="A0A0C1IGC4"/>
<name>A0A0C1IGC4_9BACT</name>
<keyword evidence="3 6" id="KW-0238">DNA-binding</keyword>
<dbReference type="GO" id="GO:0005524">
    <property type="term" value="F:ATP binding"/>
    <property type="evidence" value="ECO:0007669"/>
    <property type="project" value="InterPro"/>
</dbReference>
<protein>
    <recommendedName>
        <fullName evidence="6">Holliday junction branch migration complex subunit RuvA</fullName>
    </recommendedName>
</protein>
<dbReference type="Gene3D" id="2.40.50.140">
    <property type="entry name" value="Nucleic acid-binding proteins"/>
    <property type="match status" value="1"/>
</dbReference>
<evidence type="ECO:0000313" key="8">
    <source>
        <dbReference type="EMBL" id="KIC93235.1"/>
    </source>
</evidence>
<comment type="caution">
    <text evidence="6">Lacks conserved residue(s) required for the propagation of feature annotation.</text>
</comment>
<reference evidence="8 9" key="1">
    <citation type="submission" date="2014-11" db="EMBL/GenBank/DDBJ databases">
        <title>Genome sequence of Flavihumibacter solisilvae 3-3.</title>
        <authorList>
            <person name="Zhou G."/>
            <person name="Li M."/>
            <person name="Wang G."/>
        </authorList>
    </citation>
    <scope>NUCLEOTIDE SEQUENCE [LARGE SCALE GENOMIC DNA]</scope>
    <source>
        <strain evidence="8 9">3-3</strain>
    </source>
</reference>
<dbReference type="Pfam" id="PF14520">
    <property type="entry name" value="HHH_5"/>
    <property type="match status" value="1"/>
</dbReference>
<dbReference type="InterPro" id="IPR000085">
    <property type="entry name" value="RuvA"/>
</dbReference>
<proteinExistence type="inferred from homology"/>
<dbReference type="GO" id="GO:0005737">
    <property type="term" value="C:cytoplasm"/>
    <property type="evidence" value="ECO:0007669"/>
    <property type="project" value="UniProtKB-SubCell"/>
</dbReference>
<dbReference type="Gene3D" id="1.10.8.10">
    <property type="entry name" value="DNA helicase RuvA subunit, C-terminal domain"/>
    <property type="match status" value="1"/>
</dbReference>
<dbReference type="InterPro" id="IPR003583">
    <property type="entry name" value="Hlx-hairpin-Hlx_DNA-bd_motif"/>
</dbReference>
<keyword evidence="5 6" id="KW-0234">DNA repair</keyword>
<organism evidence="8 9">
    <name type="scientific">Flavihumibacter solisilvae</name>
    <dbReference type="NCBI Taxonomy" id="1349421"/>
    <lineage>
        <taxon>Bacteria</taxon>
        <taxon>Pseudomonadati</taxon>
        <taxon>Bacteroidota</taxon>
        <taxon>Chitinophagia</taxon>
        <taxon>Chitinophagales</taxon>
        <taxon>Chitinophagaceae</taxon>
        <taxon>Flavihumibacter</taxon>
    </lineage>
</organism>
<dbReference type="EMBL" id="JSVC01000021">
    <property type="protein sequence ID" value="KIC93235.1"/>
    <property type="molecule type" value="Genomic_DNA"/>
</dbReference>
<dbReference type="InterPro" id="IPR010994">
    <property type="entry name" value="RuvA_2-like"/>
</dbReference>
<dbReference type="RefSeq" id="WP_039142501.1">
    <property type="nucleotide sequence ID" value="NZ_JSVC01000021.1"/>
</dbReference>
<dbReference type="InterPro" id="IPR012340">
    <property type="entry name" value="NA-bd_OB-fold"/>
</dbReference>
<dbReference type="GO" id="GO:0009379">
    <property type="term" value="C:Holliday junction helicase complex"/>
    <property type="evidence" value="ECO:0007669"/>
    <property type="project" value="InterPro"/>
</dbReference>
<dbReference type="SMART" id="SM00278">
    <property type="entry name" value="HhH1"/>
    <property type="match status" value="2"/>
</dbReference>
<evidence type="ECO:0000256" key="4">
    <source>
        <dbReference type="ARBA" id="ARBA00023172"/>
    </source>
</evidence>
<dbReference type="NCBIfam" id="TIGR00084">
    <property type="entry name" value="ruvA"/>
    <property type="match status" value="1"/>
</dbReference>
<keyword evidence="9" id="KW-1185">Reference proteome</keyword>
<gene>
    <name evidence="6" type="primary">ruvA</name>
    <name evidence="8" type="ORF">OI18_18450</name>
</gene>
<dbReference type="STRING" id="1349421.OI18_18450"/>
<evidence type="ECO:0000256" key="2">
    <source>
        <dbReference type="ARBA" id="ARBA00022763"/>
    </source>
</evidence>
<dbReference type="SUPFAM" id="SSF46929">
    <property type="entry name" value="DNA helicase RuvA subunit, C-terminal domain"/>
    <property type="match status" value="1"/>
</dbReference>
<dbReference type="GO" id="GO:0048476">
    <property type="term" value="C:Holliday junction resolvase complex"/>
    <property type="evidence" value="ECO:0007669"/>
    <property type="project" value="UniProtKB-UniRule"/>
</dbReference>
<dbReference type="Proteomes" id="UP000031408">
    <property type="component" value="Unassembled WGS sequence"/>
</dbReference>
<dbReference type="Gene3D" id="1.10.150.20">
    <property type="entry name" value="5' to 3' exonuclease, C-terminal subdomain"/>
    <property type="match status" value="1"/>
</dbReference>
<keyword evidence="4 6" id="KW-0233">DNA recombination</keyword>
<evidence type="ECO:0000256" key="6">
    <source>
        <dbReference type="HAMAP-Rule" id="MF_00031"/>
    </source>
</evidence>
<dbReference type="GO" id="GO:0000400">
    <property type="term" value="F:four-way junction DNA binding"/>
    <property type="evidence" value="ECO:0007669"/>
    <property type="project" value="UniProtKB-UniRule"/>
</dbReference>
<dbReference type="SUPFAM" id="SSF50249">
    <property type="entry name" value="Nucleic acid-binding proteins"/>
    <property type="match status" value="1"/>
</dbReference>
<dbReference type="InterPro" id="IPR011114">
    <property type="entry name" value="RuvA_C"/>
</dbReference>
<evidence type="ECO:0000256" key="3">
    <source>
        <dbReference type="ARBA" id="ARBA00023125"/>
    </source>
</evidence>
<dbReference type="SUPFAM" id="SSF47781">
    <property type="entry name" value="RuvA domain 2-like"/>
    <property type="match status" value="1"/>
</dbReference>
<dbReference type="GO" id="GO:0006281">
    <property type="term" value="P:DNA repair"/>
    <property type="evidence" value="ECO:0007669"/>
    <property type="project" value="UniProtKB-UniRule"/>
</dbReference>
<feature type="domain" description="Helix-hairpin-helix DNA-binding motif class 1" evidence="7">
    <location>
        <begin position="72"/>
        <end position="91"/>
    </location>
</feature>
<dbReference type="InterPro" id="IPR036267">
    <property type="entry name" value="RuvA_C_sf"/>
</dbReference>
<feature type="region of interest" description="Domain III" evidence="6">
    <location>
        <begin position="148"/>
        <end position="194"/>
    </location>
</feature>
<evidence type="ECO:0000313" key="9">
    <source>
        <dbReference type="Proteomes" id="UP000031408"/>
    </source>
</evidence>
<dbReference type="GO" id="GO:0009378">
    <property type="term" value="F:four-way junction helicase activity"/>
    <property type="evidence" value="ECO:0007669"/>
    <property type="project" value="InterPro"/>
</dbReference>
<comment type="caution">
    <text evidence="8">The sequence shown here is derived from an EMBL/GenBank/DDBJ whole genome shotgun (WGS) entry which is preliminary data.</text>
</comment>
<feature type="domain" description="Helix-hairpin-helix DNA-binding motif class 1" evidence="7">
    <location>
        <begin position="107"/>
        <end position="126"/>
    </location>
</feature>
<dbReference type="GO" id="GO:0006310">
    <property type="term" value="P:DNA recombination"/>
    <property type="evidence" value="ECO:0007669"/>
    <property type="project" value="UniProtKB-UniRule"/>
</dbReference>
<dbReference type="Pfam" id="PF01330">
    <property type="entry name" value="RuvA_N"/>
    <property type="match status" value="1"/>
</dbReference>
<keyword evidence="8" id="KW-0347">Helicase</keyword>
<keyword evidence="8" id="KW-0067">ATP-binding</keyword>
<keyword evidence="8" id="KW-0547">Nucleotide-binding</keyword>
<comment type="subunit">
    <text evidence="6">Homotetramer. Forms an RuvA(8)-RuvB(12)-Holliday junction (HJ) complex. HJ DNA is sandwiched between 2 RuvA tetramers; dsDNA enters through RuvA and exits via RuvB. An RuvB hexamer assembles on each DNA strand where it exits the tetramer. Each RuvB hexamer is contacted by two RuvA subunits (via domain III) on 2 adjacent RuvB subunits; this complex drives branch migration. In the full resolvosome a probable DNA-RuvA(4)-RuvB(12)-RuvC(2) complex forms which resolves the HJ.</text>
</comment>
<accession>A0A0C1IGC4</accession>
<dbReference type="OrthoDB" id="5293449at2"/>
<evidence type="ECO:0000256" key="5">
    <source>
        <dbReference type="ARBA" id="ARBA00023204"/>
    </source>
</evidence>
<evidence type="ECO:0000256" key="1">
    <source>
        <dbReference type="ARBA" id="ARBA00022490"/>
    </source>
</evidence>
<comment type="function">
    <text evidence="6">The RuvA-RuvB-RuvC complex processes Holliday junction (HJ) DNA during genetic recombination and DNA repair, while the RuvA-RuvB complex plays an important role in the rescue of blocked DNA replication forks via replication fork reversal (RFR). RuvA specifically binds to HJ cruciform DNA, conferring on it an open structure. The RuvB hexamer acts as an ATP-dependent pump, pulling dsDNA into and through the RuvAB complex. HJ branch migration allows RuvC to scan DNA until it finds its consensus sequence, where it cleaves and resolves the cruciform DNA.</text>
</comment>
<evidence type="ECO:0000259" key="7">
    <source>
        <dbReference type="SMART" id="SM00278"/>
    </source>
</evidence>
<comment type="subcellular location">
    <subcellularLocation>
        <location evidence="6">Cytoplasm</location>
    </subcellularLocation>
</comment>
<dbReference type="InterPro" id="IPR013849">
    <property type="entry name" value="DNA_helicase_Holl-junc_RuvA_I"/>
</dbReference>
<dbReference type="HAMAP" id="MF_00031">
    <property type="entry name" value="DNA_HJ_migration_RuvA"/>
    <property type="match status" value="1"/>
</dbReference>
<keyword evidence="2 6" id="KW-0227">DNA damage</keyword>
<comment type="similarity">
    <text evidence="6">Belongs to the RuvA family.</text>
</comment>
<dbReference type="Pfam" id="PF07499">
    <property type="entry name" value="RuvA_C"/>
    <property type="match status" value="1"/>
</dbReference>
<feature type="region of interest" description="Flexible linker" evidence="6">
    <location>
        <begin position="135"/>
        <end position="147"/>
    </location>
</feature>
<sequence>MIAYLKGNFNLVTPTYVYIDVQGVGYEVFISLNTYAAIQGKTQGQLYTWLQVREDAHILYGFAEKSEKEIFLQLLGVNGVGAATARMMLSSMKPEEVSRAIIQGNTRQLEAVKGIGKKTAERIVLELRDKLGKQALEANNSMPLGNTTEQDALNALLALGIARPAAEQALKKAIVSHPASERVEDIIKSALKNL</sequence>
<dbReference type="CDD" id="cd14332">
    <property type="entry name" value="UBA_RuvA_C"/>
    <property type="match status" value="1"/>
</dbReference>
<comment type="domain">
    <text evidence="6">Has three domains with a flexible linker between the domains II and III and assumes an 'L' shape. Domain III is highly mobile and contacts RuvB.</text>
</comment>
<keyword evidence="8" id="KW-0378">Hydrolase</keyword>
<keyword evidence="1 6" id="KW-0963">Cytoplasm</keyword>